<protein>
    <recommendedName>
        <fullName evidence="4">Permease</fullName>
    </recommendedName>
</protein>
<reference evidence="2 3" key="1">
    <citation type="submission" date="2020-08" db="EMBL/GenBank/DDBJ databases">
        <title>A Genomic Blueprint of the Chicken Gut Microbiome.</title>
        <authorList>
            <person name="Gilroy R."/>
            <person name="Ravi A."/>
            <person name="Getino M."/>
            <person name="Pursley I."/>
            <person name="Horton D.L."/>
            <person name="Alikhan N.-F."/>
            <person name="Baker D."/>
            <person name="Gharbi K."/>
            <person name="Hall N."/>
            <person name="Watson M."/>
            <person name="Adriaenssens E.M."/>
            <person name="Foster-Nyarko E."/>
            <person name="Jarju S."/>
            <person name="Secka A."/>
            <person name="Antonio M."/>
            <person name="Oren A."/>
            <person name="Chaudhuri R."/>
            <person name="La Ragione R.M."/>
            <person name="Hildebrand F."/>
            <person name="Pallen M.J."/>
        </authorList>
    </citation>
    <scope>NUCLEOTIDE SEQUENCE [LARGE SCALE GENOMIC DNA]</scope>
    <source>
        <strain evidence="2 3">Sa1BUA2</strain>
    </source>
</reference>
<feature type="transmembrane region" description="Helical" evidence="1">
    <location>
        <begin position="7"/>
        <end position="24"/>
    </location>
</feature>
<evidence type="ECO:0008006" key="4">
    <source>
        <dbReference type="Google" id="ProtNLM"/>
    </source>
</evidence>
<feature type="transmembrane region" description="Helical" evidence="1">
    <location>
        <begin position="30"/>
        <end position="49"/>
    </location>
</feature>
<accession>A0ABR8VN83</accession>
<keyword evidence="1" id="KW-1133">Transmembrane helix</keyword>
<keyword evidence="3" id="KW-1185">Reference proteome</keyword>
<keyword evidence="1" id="KW-0812">Transmembrane</keyword>
<keyword evidence="1" id="KW-0472">Membrane</keyword>
<name>A0ABR8VN83_9BACI</name>
<dbReference type="RefSeq" id="WP_191813883.1">
    <property type="nucleotide sequence ID" value="NZ_JACSPV010000026.1"/>
</dbReference>
<sequence length="58" mass="7320">MDKKKYFILFPPFLMLGIVLIIVLPEHRTFYAFLAIPVFWITYYYWIFIEKKKRKEYH</sequence>
<proteinExistence type="predicted"/>
<evidence type="ECO:0000313" key="2">
    <source>
        <dbReference type="EMBL" id="MBD8006227.1"/>
    </source>
</evidence>
<evidence type="ECO:0000313" key="3">
    <source>
        <dbReference type="Proteomes" id="UP000648182"/>
    </source>
</evidence>
<dbReference type="EMBL" id="JACSPV010000026">
    <property type="protein sequence ID" value="MBD8006227.1"/>
    <property type="molecule type" value="Genomic_DNA"/>
</dbReference>
<evidence type="ECO:0000256" key="1">
    <source>
        <dbReference type="SAM" id="Phobius"/>
    </source>
</evidence>
<dbReference type="Proteomes" id="UP000648182">
    <property type="component" value="Unassembled WGS sequence"/>
</dbReference>
<gene>
    <name evidence="2" type="ORF">H9631_14190</name>
</gene>
<comment type="caution">
    <text evidence="2">The sequence shown here is derived from an EMBL/GenBank/DDBJ whole genome shotgun (WGS) entry which is preliminary data.</text>
</comment>
<organism evidence="2 3">
    <name type="scientific">Bacillus norwichensis</name>
    <dbReference type="NCBI Taxonomy" id="2762217"/>
    <lineage>
        <taxon>Bacteria</taxon>
        <taxon>Bacillati</taxon>
        <taxon>Bacillota</taxon>
        <taxon>Bacilli</taxon>
        <taxon>Bacillales</taxon>
        <taxon>Bacillaceae</taxon>
        <taxon>Bacillus</taxon>
    </lineage>
</organism>